<keyword evidence="1" id="KW-1133">Transmembrane helix</keyword>
<feature type="transmembrane region" description="Helical" evidence="1">
    <location>
        <begin position="78"/>
        <end position="100"/>
    </location>
</feature>
<dbReference type="Pfam" id="PF09955">
    <property type="entry name" value="DUF2189"/>
    <property type="match status" value="1"/>
</dbReference>
<gene>
    <name evidence="2" type="ORF">GCM10007926_36300</name>
</gene>
<accession>A0ABQ6EGT8</accession>
<feature type="transmembrane region" description="Helical" evidence="1">
    <location>
        <begin position="231"/>
        <end position="258"/>
    </location>
</feature>
<evidence type="ECO:0000313" key="2">
    <source>
        <dbReference type="EMBL" id="GLT06694.1"/>
    </source>
</evidence>
<dbReference type="EMBL" id="BSPT01000056">
    <property type="protein sequence ID" value="GLT06694.1"/>
    <property type="molecule type" value="Genomic_DNA"/>
</dbReference>
<keyword evidence="1" id="KW-0812">Transmembrane</keyword>
<feature type="transmembrane region" description="Helical" evidence="1">
    <location>
        <begin position="127"/>
        <end position="155"/>
    </location>
</feature>
<reference evidence="3" key="1">
    <citation type="journal article" date="2019" name="Int. J. Syst. Evol. Microbiol.">
        <title>The Global Catalogue of Microorganisms (GCM) 10K type strain sequencing project: providing services to taxonomists for standard genome sequencing and annotation.</title>
        <authorList>
            <consortium name="The Broad Institute Genomics Platform"/>
            <consortium name="The Broad Institute Genome Sequencing Center for Infectious Disease"/>
            <person name="Wu L."/>
            <person name="Ma J."/>
        </authorList>
    </citation>
    <scope>NUCLEOTIDE SEQUENCE [LARGE SCALE GENOMIC DNA]</scope>
    <source>
        <strain evidence="3">NBRC 109639</strain>
    </source>
</reference>
<evidence type="ECO:0000313" key="3">
    <source>
        <dbReference type="Proteomes" id="UP001157117"/>
    </source>
</evidence>
<dbReference type="InterPro" id="IPR018692">
    <property type="entry name" value="DUF2189"/>
</dbReference>
<feature type="transmembrane region" description="Helical" evidence="1">
    <location>
        <begin position="46"/>
        <end position="72"/>
    </location>
</feature>
<keyword evidence="1" id="KW-0472">Membrane</keyword>
<sequence length="269" mass="29835">MMTGKDHAPVLMSEVSDIEETRNIQWKRNLSADAPLRWLSRGWKDLWISPVPSLLYGLLVFVASIVFIAYMFDTGRDYFLFPALAGFLIVGPIIASGLYLKSRSIELGEPFSLRTMVAVRPKAGAQVFFTGMLLVMLILLWMRAAVLVYALFFGIQPFPGLDQVANMLVTTPTGWAMLAVGGFIGSLFAGFAFAISVFSIPMLLDRRIDAFTAMGISTTMVWNNLRVTLTWGAIVLALFLASLATGLLGLIVIFPWLGHATWHAYREMR</sequence>
<keyword evidence="3" id="KW-1185">Reference proteome</keyword>
<proteinExistence type="predicted"/>
<evidence type="ECO:0008006" key="4">
    <source>
        <dbReference type="Google" id="ProtNLM"/>
    </source>
</evidence>
<organism evidence="2 3">
    <name type="scientific">Sphingomonas psychrolutea</name>
    <dbReference type="NCBI Taxonomy" id="1259676"/>
    <lineage>
        <taxon>Bacteria</taxon>
        <taxon>Pseudomonadati</taxon>
        <taxon>Pseudomonadota</taxon>
        <taxon>Alphaproteobacteria</taxon>
        <taxon>Sphingomonadales</taxon>
        <taxon>Sphingomonadaceae</taxon>
        <taxon>Sphingomonas</taxon>
    </lineage>
</organism>
<feature type="transmembrane region" description="Helical" evidence="1">
    <location>
        <begin position="175"/>
        <end position="196"/>
    </location>
</feature>
<comment type="caution">
    <text evidence="2">The sequence shown here is derived from an EMBL/GenBank/DDBJ whole genome shotgun (WGS) entry which is preliminary data.</text>
</comment>
<evidence type="ECO:0000256" key="1">
    <source>
        <dbReference type="SAM" id="Phobius"/>
    </source>
</evidence>
<protein>
    <recommendedName>
        <fullName evidence="4">DUF2189 domain-containing protein</fullName>
    </recommendedName>
</protein>
<name>A0ABQ6EGT8_9SPHN</name>
<dbReference type="Proteomes" id="UP001157117">
    <property type="component" value="Unassembled WGS sequence"/>
</dbReference>